<name>A0ACC1ABD6_9ROSI</name>
<protein>
    <submittedName>
        <fullName evidence="1">Uncharacterized protein</fullName>
    </submittedName>
</protein>
<gene>
    <name evidence="1" type="ORF">Patl1_30395</name>
</gene>
<accession>A0ACC1ABD6</accession>
<dbReference type="EMBL" id="CM047907">
    <property type="protein sequence ID" value="KAJ0084654.1"/>
    <property type="molecule type" value="Genomic_DNA"/>
</dbReference>
<dbReference type="Proteomes" id="UP001164250">
    <property type="component" value="Chromosome 11"/>
</dbReference>
<evidence type="ECO:0000313" key="2">
    <source>
        <dbReference type="Proteomes" id="UP001164250"/>
    </source>
</evidence>
<organism evidence="1 2">
    <name type="scientific">Pistacia atlantica</name>
    <dbReference type="NCBI Taxonomy" id="434234"/>
    <lineage>
        <taxon>Eukaryota</taxon>
        <taxon>Viridiplantae</taxon>
        <taxon>Streptophyta</taxon>
        <taxon>Embryophyta</taxon>
        <taxon>Tracheophyta</taxon>
        <taxon>Spermatophyta</taxon>
        <taxon>Magnoliopsida</taxon>
        <taxon>eudicotyledons</taxon>
        <taxon>Gunneridae</taxon>
        <taxon>Pentapetalae</taxon>
        <taxon>rosids</taxon>
        <taxon>malvids</taxon>
        <taxon>Sapindales</taxon>
        <taxon>Anacardiaceae</taxon>
        <taxon>Pistacia</taxon>
    </lineage>
</organism>
<keyword evidence="2" id="KW-1185">Reference proteome</keyword>
<reference evidence="2" key="1">
    <citation type="journal article" date="2023" name="G3 (Bethesda)">
        <title>Genome assembly and association tests identify interacting loci associated with vigor, precocity, and sex in interspecific pistachio rootstocks.</title>
        <authorList>
            <person name="Palmer W."/>
            <person name="Jacygrad E."/>
            <person name="Sagayaradj S."/>
            <person name="Cavanaugh K."/>
            <person name="Han R."/>
            <person name="Bertier L."/>
            <person name="Beede B."/>
            <person name="Kafkas S."/>
            <person name="Golino D."/>
            <person name="Preece J."/>
            <person name="Michelmore R."/>
        </authorList>
    </citation>
    <scope>NUCLEOTIDE SEQUENCE [LARGE SCALE GENOMIC DNA]</scope>
</reference>
<evidence type="ECO:0000313" key="1">
    <source>
        <dbReference type="EMBL" id="KAJ0084654.1"/>
    </source>
</evidence>
<proteinExistence type="predicted"/>
<sequence>MENGRRGEVVVSALQFACTDDVSTNVASAERLVRAAHAKGANIILIQAPFHGRTHTGAIGAAVNFVWTANQFLWAFKVIIYLWLAFGGIPCSWVDLKEVSALWMLKTILEGMLGECVGIGEKMKHHFLDGFVPIVEINLRGLLVELFEGYYFCQAQREDFFQRAKPYKGHPTILRMQKLAKELGVVIPVSFFEEANTAHYNSIAIIDADGTDLGLYRKSHIPDGPGYQEKFYFNPGDTGFKVFQTKFAKIGVEDCLAGMNIRLALAIIWFHHFPCPTAICWDQWFPEAARAMVLQGAEILFYPTAIGSEPQDDGLDSCDHWKRVMQGHAGANVVSYVDYLAGNIGLLPIFQWLDVNACRASKVPLVASNRIGTEIIETEHGNSKITFYGNSFIAGPTGEIVATTDDKEEAILVAQFDLDKIKSKRCSWGVFRDRRPQLYKVLLTLDGSNPSV</sequence>
<comment type="caution">
    <text evidence="1">The sequence shown here is derived from an EMBL/GenBank/DDBJ whole genome shotgun (WGS) entry which is preliminary data.</text>
</comment>